<sequence length="189" mass="23047">MQKPFVSLKAYMLKVKHPGDWTELTKGTKIYTQELFSEYFHEANRLLEFFMVKGHRPNELRKIFRRIRERHDLLIYNNHNKREPFYFGVYGDFQTSYRWHIHTFGGLGSFLVVKEGLEEWYFYAIDDDAQQVYRSIPKKRLVEFHEVSIGWSKRLLNLNFVIKQHYLHVFRYKTALSTCFKNRPQNWLL</sequence>
<name>A0A2R6AFK6_9ARCH</name>
<evidence type="ECO:0000313" key="1">
    <source>
        <dbReference type="EMBL" id="PSN85161.1"/>
    </source>
</evidence>
<protein>
    <submittedName>
        <fullName evidence="1">Uncharacterized protein</fullName>
    </submittedName>
</protein>
<evidence type="ECO:0000313" key="2">
    <source>
        <dbReference type="Proteomes" id="UP000241473"/>
    </source>
</evidence>
<proteinExistence type="predicted"/>
<dbReference type="AlphaFoldDB" id="A0A2R6AFK6"/>
<accession>A0A2R6AFK6</accession>
<comment type="caution">
    <text evidence="1">The sequence shown here is derived from an EMBL/GenBank/DDBJ whole genome shotgun (WGS) entry which is preliminary data.</text>
</comment>
<gene>
    <name evidence="1" type="ORF">B9Q00_11185</name>
</gene>
<organism evidence="1 2">
    <name type="scientific">Candidatus Marsarchaeota G1 archaeon OSP_C</name>
    <dbReference type="NCBI Taxonomy" id="1978154"/>
    <lineage>
        <taxon>Archaea</taxon>
        <taxon>Candidatus Marsarchaeota</taxon>
        <taxon>Candidatus Marsarchaeota group 1</taxon>
    </lineage>
</organism>
<reference evidence="1 2" key="1">
    <citation type="submission" date="2017-04" db="EMBL/GenBank/DDBJ databases">
        <title>Novel microbial lineages endemic to geothermal iron-oxide mats fill important gaps in the evolutionary history of Archaea.</title>
        <authorList>
            <person name="Jay Z.J."/>
            <person name="Beam J.P."/>
            <person name="Dlakic M."/>
            <person name="Rusch D.B."/>
            <person name="Kozubal M.A."/>
            <person name="Inskeep W.P."/>
        </authorList>
    </citation>
    <scope>NUCLEOTIDE SEQUENCE [LARGE SCALE GENOMIC DNA]</scope>
    <source>
        <strain evidence="1">OSP_C</strain>
    </source>
</reference>
<dbReference type="EMBL" id="NEXB01000152">
    <property type="protein sequence ID" value="PSN85161.1"/>
    <property type="molecule type" value="Genomic_DNA"/>
</dbReference>
<dbReference type="Proteomes" id="UP000241473">
    <property type="component" value="Unassembled WGS sequence"/>
</dbReference>